<protein>
    <submittedName>
        <fullName evidence="1">Uncharacterized protein</fullName>
    </submittedName>
</protein>
<dbReference type="AlphaFoldDB" id="A0A9D3ZJC4"/>
<dbReference type="OrthoDB" id="1436852at2759"/>
<proteinExistence type="predicted"/>
<accession>A0A9D3ZJC4</accession>
<keyword evidence="2" id="KW-1185">Reference proteome</keyword>
<sequence>MASIDKDEAGSNAKRKAHIRSFDVKRILVESGSTVEVLSWDVYRKIGLKEQALSKASQLYSFETHPIEVTGSIIC</sequence>
<gene>
    <name evidence="1" type="ORF">J1N35_041354</name>
</gene>
<organism evidence="1 2">
    <name type="scientific">Gossypium stocksii</name>
    <dbReference type="NCBI Taxonomy" id="47602"/>
    <lineage>
        <taxon>Eukaryota</taxon>
        <taxon>Viridiplantae</taxon>
        <taxon>Streptophyta</taxon>
        <taxon>Embryophyta</taxon>
        <taxon>Tracheophyta</taxon>
        <taxon>Spermatophyta</taxon>
        <taxon>Magnoliopsida</taxon>
        <taxon>eudicotyledons</taxon>
        <taxon>Gunneridae</taxon>
        <taxon>Pentapetalae</taxon>
        <taxon>rosids</taxon>
        <taxon>malvids</taxon>
        <taxon>Malvales</taxon>
        <taxon>Malvaceae</taxon>
        <taxon>Malvoideae</taxon>
        <taxon>Gossypium</taxon>
    </lineage>
</organism>
<evidence type="ECO:0000313" key="2">
    <source>
        <dbReference type="Proteomes" id="UP000828251"/>
    </source>
</evidence>
<evidence type="ECO:0000313" key="1">
    <source>
        <dbReference type="EMBL" id="KAH1039611.1"/>
    </source>
</evidence>
<name>A0A9D3ZJC4_9ROSI</name>
<dbReference type="Proteomes" id="UP000828251">
    <property type="component" value="Unassembled WGS sequence"/>
</dbReference>
<reference evidence="1 2" key="1">
    <citation type="journal article" date="2021" name="Plant Biotechnol. J.">
        <title>Multi-omics assisted identification of the key and species-specific regulatory components of drought-tolerant mechanisms in Gossypium stocksii.</title>
        <authorList>
            <person name="Yu D."/>
            <person name="Ke L."/>
            <person name="Zhang D."/>
            <person name="Wu Y."/>
            <person name="Sun Y."/>
            <person name="Mei J."/>
            <person name="Sun J."/>
            <person name="Sun Y."/>
        </authorList>
    </citation>
    <scope>NUCLEOTIDE SEQUENCE [LARGE SCALE GENOMIC DNA]</scope>
    <source>
        <strain evidence="2">cv. E1</strain>
        <tissue evidence="1">Leaf</tissue>
    </source>
</reference>
<dbReference type="EMBL" id="JAIQCV010000012">
    <property type="protein sequence ID" value="KAH1039611.1"/>
    <property type="molecule type" value="Genomic_DNA"/>
</dbReference>
<comment type="caution">
    <text evidence="1">The sequence shown here is derived from an EMBL/GenBank/DDBJ whole genome shotgun (WGS) entry which is preliminary data.</text>
</comment>